<evidence type="ECO:0000313" key="1">
    <source>
        <dbReference type="EMBL" id="CAG8773214.1"/>
    </source>
</evidence>
<feature type="non-terminal residue" evidence="1">
    <location>
        <position position="1"/>
    </location>
</feature>
<dbReference type="Proteomes" id="UP000789901">
    <property type="component" value="Unassembled WGS sequence"/>
</dbReference>
<protein>
    <submittedName>
        <fullName evidence="1">12421_t:CDS:1</fullName>
    </submittedName>
</protein>
<organism evidence="1 2">
    <name type="scientific">Gigaspora margarita</name>
    <dbReference type="NCBI Taxonomy" id="4874"/>
    <lineage>
        <taxon>Eukaryota</taxon>
        <taxon>Fungi</taxon>
        <taxon>Fungi incertae sedis</taxon>
        <taxon>Mucoromycota</taxon>
        <taxon>Glomeromycotina</taxon>
        <taxon>Glomeromycetes</taxon>
        <taxon>Diversisporales</taxon>
        <taxon>Gigasporaceae</taxon>
        <taxon>Gigaspora</taxon>
    </lineage>
</organism>
<accession>A0ABN7VHS6</accession>
<evidence type="ECO:0000313" key="2">
    <source>
        <dbReference type="Proteomes" id="UP000789901"/>
    </source>
</evidence>
<keyword evidence="2" id="KW-1185">Reference proteome</keyword>
<reference evidence="1 2" key="1">
    <citation type="submission" date="2021-06" db="EMBL/GenBank/DDBJ databases">
        <authorList>
            <person name="Kallberg Y."/>
            <person name="Tangrot J."/>
            <person name="Rosling A."/>
        </authorList>
    </citation>
    <scope>NUCLEOTIDE SEQUENCE [LARGE SCALE GENOMIC DNA]</scope>
    <source>
        <strain evidence="1 2">120-4 pot B 10/14</strain>
    </source>
</reference>
<dbReference type="EMBL" id="CAJVQB010015221">
    <property type="protein sequence ID" value="CAG8773214.1"/>
    <property type="molecule type" value="Genomic_DNA"/>
</dbReference>
<proteinExistence type="predicted"/>
<comment type="caution">
    <text evidence="1">The sequence shown here is derived from an EMBL/GenBank/DDBJ whole genome shotgun (WGS) entry which is preliminary data.</text>
</comment>
<gene>
    <name evidence="1" type="ORF">GMARGA_LOCUS18760</name>
</gene>
<name>A0ABN7VHS6_GIGMA</name>
<sequence length="92" mass="10485">SHEEIELAACTQNAVLEQQEQDIGTLENLDDSEIIKVVLDEANQFEHRNPDDSDEEEPEISISEGLIGLNKFICFFEQQTDPDFKAKDLKSF</sequence>